<dbReference type="Proteomes" id="UP001464555">
    <property type="component" value="Unassembled WGS sequence"/>
</dbReference>
<accession>A0ABU9I2J9</accession>
<evidence type="ECO:0000313" key="2">
    <source>
        <dbReference type="Proteomes" id="UP001464555"/>
    </source>
</evidence>
<keyword evidence="2" id="KW-1185">Reference proteome</keyword>
<name>A0ABU9I2J9_9FLAO</name>
<dbReference type="EMBL" id="JBBYHR010000015">
    <property type="protein sequence ID" value="MEL1246357.1"/>
    <property type="molecule type" value="Genomic_DNA"/>
</dbReference>
<gene>
    <name evidence="1" type="ORF">AAEO56_18940</name>
</gene>
<comment type="caution">
    <text evidence="1">The sequence shown here is derived from an EMBL/GenBank/DDBJ whole genome shotgun (WGS) entry which is preliminary data.</text>
</comment>
<organism evidence="1 2">
    <name type="scientific">Flavobacterium arundinis</name>
    <dbReference type="NCBI Taxonomy" id="3139143"/>
    <lineage>
        <taxon>Bacteria</taxon>
        <taxon>Pseudomonadati</taxon>
        <taxon>Bacteroidota</taxon>
        <taxon>Flavobacteriia</taxon>
        <taxon>Flavobacteriales</taxon>
        <taxon>Flavobacteriaceae</taxon>
        <taxon>Flavobacterium</taxon>
    </lineage>
</organism>
<sequence length="228" mass="26765">MLRRKYSLKDYNKLEAFKDATKFFIIYEGADKEPNYFQAFNDTFLDQKKAYIHHVLEVDTDIAGNMPENLRDRVIHFLKNPPKDLQVTPSKDDKFRFVLDVDKHPPAQILSLKEYSESLVDAHLYISNFCFEVWLWFHIDQQENITATKSKEMKTLLGEKQNEMRLGPYPFCYMTTEIITGAIDKAKAADIQKENYFPVEKSTKVYILIEELLKYSIENNSVTDPEVL</sequence>
<dbReference type="RefSeq" id="WP_341698651.1">
    <property type="nucleotide sequence ID" value="NZ_JBBYHR010000015.1"/>
</dbReference>
<proteinExistence type="predicted"/>
<dbReference type="Pfam" id="PF13707">
    <property type="entry name" value="RloB"/>
    <property type="match status" value="1"/>
</dbReference>
<dbReference type="InterPro" id="IPR025591">
    <property type="entry name" value="RloB"/>
</dbReference>
<reference evidence="1 2" key="1">
    <citation type="submission" date="2024-04" db="EMBL/GenBank/DDBJ databases">
        <title>Flavobacterium sp. DGU11 16S ribosomal RNA gene Genome sequencing and assembly.</title>
        <authorList>
            <person name="Park S."/>
        </authorList>
    </citation>
    <scope>NUCLEOTIDE SEQUENCE [LARGE SCALE GENOMIC DNA]</scope>
    <source>
        <strain evidence="1 2">DGU11</strain>
    </source>
</reference>
<evidence type="ECO:0000313" key="1">
    <source>
        <dbReference type="EMBL" id="MEL1246357.1"/>
    </source>
</evidence>
<protein>
    <submittedName>
        <fullName evidence="1">RloB family protein</fullName>
    </submittedName>
</protein>